<evidence type="ECO:0000313" key="11">
    <source>
        <dbReference type="Proteomes" id="UP000075374"/>
    </source>
</evidence>
<dbReference type="InterPro" id="IPR050445">
    <property type="entry name" value="Bact_polysacc_biosynth/exp"/>
</dbReference>
<comment type="caution">
    <text evidence="10">The sequence shown here is derived from an EMBL/GenBank/DDBJ whole genome shotgun (WGS) entry which is preliminary data.</text>
</comment>
<dbReference type="AlphaFoldDB" id="A0A151AK46"/>
<sequence>MEEEITLDLRELFGILRKRMKLIISVTLIATLLSAIISFFLIKPTYEATQSVFIGKNSESKNDNISYDSNDIAMYQKLVKTYAAIAKGTDIAEQLSKELNLNLTAKEVQSMVNVTPQQDTQILDIKVQSKDPNQAKDIAEKLTALFIEKSAKIIPNGNVQILDKARLPEKPVKPNKKLNVAIAFFLGLMVSVGVVFVLEYMDNTIKTQEDIEKYLEIPVLGTIPDHLAE</sequence>
<accession>A0A151AK46</accession>
<feature type="transmembrane region" description="Helical" evidence="7">
    <location>
        <begin position="22"/>
        <end position="42"/>
    </location>
</feature>
<organism evidence="10 11">
    <name type="scientific">Clostridium colicanis DSM 13634</name>
    <dbReference type="NCBI Taxonomy" id="1121305"/>
    <lineage>
        <taxon>Bacteria</taxon>
        <taxon>Bacillati</taxon>
        <taxon>Bacillota</taxon>
        <taxon>Clostridia</taxon>
        <taxon>Eubacteriales</taxon>
        <taxon>Clostridiaceae</taxon>
        <taxon>Clostridium</taxon>
    </lineage>
</organism>
<comment type="similarity">
    <text evidence="2">Belongs to the CpsC/CapA family.</text>
</comment>
<dbReference type="InterPro" id="IPR032807">
    <property type="entry name" value="GNVR"/>
</dbReference>
<evidence type="ECO:0000259" key="8">
    <source>
        <dbReference type="Pfam" id="PF02706"/>
    </source>
</evidence>
<dbReference type="Proteomes" id="UP000075374">
    <property type="component" value="Unassembled WGS sequence"/>
</dbReference>
<dbReference type="PANTHER" id="PTHR32309:SF13">
    <property type="entry name" value="FERRIC ENTEROBACTIN TRANSPORT PROTEIN FEPE"/>
    <property type="match status" value="1"/>
</dbReference>
<evidence type="ECO:0000259" key="9">
    <source>
        <dbReference type="Pfam" id="PF13807"/>
    </source>
</evidence>
<reference evidence="10 11" key="1">
    <citation type="submission" date="2016-02" db="EMBL/GenBank/DDBJ databases">
        <title>Genome sequence of Clostridium colicanis DSM 13634.</title>
        <authorList>
            <person name="Poehlein A."/>
            <person name="Daniel R."/>
        </authorList>
    </citation>
    <scope>NUCLEOTIDE SEQUENCE [LARGE SCALE GENOMIC DNA]</scope>
    <source>
        <strain evidence="10 11">DSM 13634</strain>
    </source>
</reference>
<evidence type="ECO:0000256" key="1">
    <source>
        <dbReference type="ARBA" id="ARBA00004651"/>
    </source>
</evidence>
<evidence type="ECO:0000256" key="7">
    <source>
        <dbReference type="SAM" id="Phobius"/>
    </source>
</evidence>
<comment type="subcellular location">
    <subcellularLocation>
        <location evidence="1">Cell membrane</location>
        <topology evidence="1">Multi-pass membrane protein</topology>
    </subcellularLocation>
</comment>
<dbReference type="GO" id="GO:0005886">
    <property type="term" value="C:plasma membrane"/>
    <property type="evidence" value="ECO:0007669"/>
    <property type="project" value="UniProtKB-SubCell"/>
</dbReference>
<dbReference type="EMBL" id="LTBB01000015">
    <property type="protein sequence ID" value="KYH28013.1"/>
    <property type="molecule type" value="Genomic_DNA"/>
</dbReference>
<evidence type="ECO:0000256" key="3">
    <source>
        <dbReference type="ARBA" id="ARBA00022475"/>
    </source>
</evidence>
<evidence type="ECO:0000256" key="5">
    <source>
        <dbReference type="ARBA" id="ARBA00022989"/>
    </source>
</evidence>
<dbReference type="PANTHER" id="PTHR32309">
    <property type="entry name" value="TYROSINE-PROTEIN KINASE"/>
    <property type="match status" value="1"/>
</dbReference>
<feature type="transmembrane region" description="Helical" evidence="7">
    <location>
        <begin position="178"/>
        <end position="198"/>
    </location>
</feature>
<keyword evidence="11" id="KW-1185">Reference proteome</keyword>
<evidence type="ECO:0000256" key="4">
    <source>
        <dbReference type="ARBA" id="ARBA00022692"/>
    </source>
</evidence>
<keyword evidence="4 7" id="KW-0812">Transmembrane</keyword>
<evidence type="ECO:0000256" key="2">
    <source>
        <dbReference type="ARBA" id="ARBA00006683"/>
    </source>
</evidence>
<dbReference type="PATRIC" id="fig|1121305.3.peg.2365"/>
<keyword evidence="3" id="KW-1003">Cell membrane</keyword>
<dbReference type="STRING" id="1121305.CLCOL_23740"/>
<keyword evidence="5 7" id="KW-1133">Transmembrane helix</keyword>
<dbReference type="GO" id="GO:0004713">
    <property type="term" value="F:protein tyrosine kinase activity"/>
    <property type="evidence" value="ECO:0007669"/>
    <property type="project" value="TreeGrafter"/>
</dbReference>
<feature type="domain" description="Polysaccharide chain length determinant N-terminal" evidence="8">
    <location>
        <begin position="6"/>
        <end position="99"/>
    </location>
</feature>
<dbReference type="Pfam" id="PF02706">
    <property type="entry name" value="Wzz"/>
    <property type="match status" value="1"/>
</dbReference>
<evidence type="ECO:0000313" key="10">
    <source>
        <dbReference type="EMBL" id="KYH28013.1"/>
    </source>
</evidence>
<protein>
    <submittedName>
        <fullName evidence="10">Capsular polysaccharide type 8 biosynthesis protein cap8A</fullName>
    </submittedName>
</protein>
<keyword evidence="6 7" id="KW-0472">Membrane</keyword>
<dbReference type="InterPro" id="IPR003856">
    <property type="entry name" value="LPS_length_determ_N"/>
</dbReference>
<name>A0A151AK46_9CLOT</name>
<gene>
    <name evidence="10" type="primary">cap8A</name>
    <name evidence="10" type="ORF">CLCOL_23740</name>
</gene>
<evidence type="ECO:0000256" key="6">
    <source>
        <dbReference type="ARBA" id="ARBA00023136"/>
    </source>
</evidence>
<dbReference type="Pfam" id="PF13807">
    <property type="entry name" value="GNVR"/>
    <property type="match status" value="1"/>
</dbReference>
<dbReference type="RefSeq" id="WP_061859157.1">
    <property type="nucleotide sequence ID" value="NZ_LTBB01000015.1"/>
</dbReference>
<feature type="domain" description="Tyrosine-protein kinase G-rich" evidence="9">
    <location>
        <begin position="148"/>
        <end position="197"/>
    </location>
</feature>
<proteinExistence type="inferred from homology"/>